<dbReference type="AlphaFoldDB" id="R0I9J5"/>
<feature type="non-terminal residue" evidence="1">
    <location>
        <position position="1"/>
    </location>
</feature>
<protein>
    <submittedName>
        <fullName evidence="1">Uncharacterized protein</fullName>
    </submittedName>
</protein>
<dbReference type="EMBL" id="KB908855">
    <property type="protein sequence ID" value="EOA82041.1"/>
    <property type="molecule type" value="Genomic_DNA"/>
</dbReference>
<accession>R0I9J5</accession>
<proteinExistence type="predicted"/>
<dbReference type="RefSeq" id="XP_008030375.1">
    <property type="nucleotide sequence ID" value="XM_008032184.1"/>
</dbReference>
<gene>
    <name evidence="1" type="ORF">SETTUDRAFT_97422</name>
</gene>
<name>R0I9J5_EXST2</name>
<evidence type="ECO:0000313" key="2">
    <source>
        <dbReference type="Proteomes" id="UP000016935"/>
    </source>
</evidence>
<dbReference type="OrthoDB" id="4227485at2759"/>
<dbReference type="GeneID" id="19406305"/>
<dbReference type="Pfam" id="PF12520">
    <property type="entry name" value="DUF3723"/>
    <property type="match status" value="1"/>
</dbReference>
<dbReference type="InterPro" id="IPR022198">
    <property type="entry name" value="DUF3723"/>
</dbReference>
<sequence length="68" mass="7919">TDGIIFRNIRRYARAHDAENEKKWWARLTATKRKDLTQLLPNHKLSLAFDALIDYAGLWTPICLGTLH</sequence>
<reference evidence="1 2" key="2">
    <citation type="journal article" date="2013" name="PLoS Genet.">
        <title>Comparative genome structure, secondary metabolite, and effector coding capacity across Cochliobolus pathogens.</title>
        <authorList>
            <person name="Condon B.J."/>
            <person name="Leng Y."/>
            <person name="Wu D."/>
            <person name="Bushley K.E."/>
            <person name="Ohm R.A."/>
            <person name="Otillar R."/>
            <person name="Martin J."/>
            <person name="Schackwitz W."/>
            <person name="Grimwood J."/>
            <person name="MohdZainudin N."/>
            <person name="Xue C."/>
            <person name="Wang R."/>
            <person name="Manning V.A."/>
            <person name="Dhillon B."/>
            <person name="Tu Z.J."/>
            <person name="Steffenson B.J."/>
            <person name="Salamov A."/>
            <person name="Sun H."/>
            <person name="Lowry S."/>
            <person name="LaButti K."/>
            <person name="Han J."/>
            <person name="Copeland A."/>
            <person name="Lindquist E."/>
            <person name="Barry K."/>
            <person name="Schmutz J."/>
            <person name="Baker S.E."/>
            <person name="Ciuffetti L.M."/>
            <person name="Grigoriev I.V."/>
            <person name="Zhong S."/>
            <person name="Turgeon B.G."/>
        </authorList>
    </citation>
    <scope>NUCLEOTIDE SEQUENCE [LARGE SCALE GENOMIC DNA]</scope>
    <source>
        <strain evidence="2">28A</strain>
    </source>
</reference>
<dbReference type="STRING" id="671987.R0I9J5"/>
<organism evidence="1 2">
    <name type="scientific">Exserohilum turcicum (strain 28A)</name>
    <name type="common">Northern leaf blight fungus</name>
    <name type="synonym">Setosphaeria turcica</name>
    <dbReference type="NCBI Taxonomy" id="671987"/>
    <lineage>
        <taxon>Eukaryota</taxon>
        <taxon>Fungi</taxon>
        <taxon>Dikarya</taxon>
        <taxon>Ascomycota</taxon>
        <taxon>Pezizomycotina</taxon>
        <taxon>Dothideomycetes</taxon>
        <taxon>Pleosporomycetidae</taxon>
        <taxon>Pleosporales</taxon>
        <taxon>Pleosporineae</taxon>
        <taxon>Pleosporaceae</taxon>
        <taxon>Exserohilum</taxon>
    </lineage>
</organism>
<dbReference type="HOGENOM" id="CLU_2801139_0_0_1"/>
<reference evidence="1 2" key="1">
    <citation type="journal article" date="2012" name="PLoS Pathog.">
        <title>Diverse lifestyles and strategies of plant pathogenesis encoded in the genomes of eighteen Dothideomycetes fungi.</title>
        <authorList>
            <person name="Ohm R.A."/>
            <person name="Feau N."/>
            <person name="Henrissat B."/>
            <person name="Schoch C.L."/>
            <person name="Horwitz B.A."/>
            <person name="Barry K.W."/>
            <person name="Condon B.J."/>
            <person name="Copeland A.C."/>
            <person name="Dhillon B."/>
            <person name="Glaser F."/>
            <person name="Hesse C.N."/>
            <person name="Kosti I."/>
            <person name="LaButti K."/>
            <person name="Lindquist E.A."/>
            <person name="Lucas S."/>
            <person name="Salamov A.A."/>
            <person name="Bradshaw R.E."/>
            <person name="Ciuffetti L."/>
            <person name="Hamelin R.C."/>
            <person name="Kema G.H.J."/>
            <person name="Lawrence C."/>
            <person name="Scott J.A."/>
            <person name="Spatafora J.W."/>
            <person name="Turgeon B.G."/>
            <person name="de Wit P.J.G.M."/>
            <person name="Zhong S."/>
            <person name="Goodwin S.B."/>
            <person name="Grigoriev I.V."/>
        </authorList>
    </citation>
    <scope>NUCLEOTIDE SEQUENCE [LARGE SCALE GENOMIC DNA]</scope>
    <source>
        <strain evidence="2">28A</strain>
    </source>
</reference>
<evidence type="ECO:0000313" key="1">
    <source>
        <dbReference type="EMBL" id="EOA82041.1"/>
    </source>
</evidence>
<keyword evidence="2" id="KW-1185">Reference proteome</keyword>
<dbReference type="Proteomes" id="UP000016935">
    <property type="component" value="Unassembled WGS sequence"/>
</dbReference>